<gene>
    <name evidence="5" type="ORF">AbraCBS73388_003034</name>
</gene>
<evidence type="ECO:0000256" key="1">
    <source>
        <dbReference type="ARBA" id="ARBA00023125"/>
    </source>
</evidence>
<feature type="region of interest" description="Disordered" evidence="3">
    <location>
        <begin position="216"/>
        <end position="333"/>
    </location>
</feature>
<feature type="domain" description="HMG box" evidence="4">
    <location>
        <begin position="136"/>
        <end position="205"/>
    </location>
</feature>
<feature type="compositionally biased region" description="Acidic residues" evidence="3">
    <location>
        <begin position="231"/>
        <end position="249"/>
    </location>
</feature>
<dbReference type="PANTHER" id="PTHR48112">
    <property type="entry name" value="HIGH MOBILITY GROUP PROTEIN DSP1"/>
    <property type="match status" value="1"/>
</dbReference>
<evidence type="ECO:0000256" key="3">
    <source>
        <dbReference type="SAM" id="MobiDB-lite"/>
    </source>
</evidence>
<dbReference type="SUPFAM" id="SSF47095">
    <property type="entry name" value="HMG-box"/>
    <property type="match status" value="1"/>
</dbReference>
<keyword evidence="2" id="KW-0539">Nucleus</keyword>
<dbReference type="InterPro" id="IPR036910">
    <property type="entry name" value="HMG_box_dom_sf"/>
</dbReference>
<evidence type="ECO:0000259" key="4">
    <source>
        <dbReference type="PROSITE" id="PS50118"/>
    </source>
</evidence>
<keyword evidence="1 2" id="KW-0238">DNA-binding</keyword>
<reference evidence="5" key="1">
    <citation type="submission" date="2022-07" db="EMBL/GenBank/DDBJ databases">
        <title>Taxonomy of Aspergillus series Nigri: significant species reduction supported by multi-species coalescent approaches.</title>
        <authorList>
            <person name="Bian C."/>
            <person name="Kusuya Y."/>
            <person name="Sklenar F."/>
            <person name="D'hooge E."/>
            <person name="Yaguchi T."/>
            <person name="Takahashi H."/>
            <person name="Hubka V."/>
        </authorList>
    </citation>
    <scope>NUCLEOTIDE SEQUENCE</scope>
    <source>
        <strain evidence="5">CBS 733.88</strain>
    </source>
</reference>
<dbReference type="AlphaFoldDB" id="A0A9W5YJJ1"/>
<comment type="caution">
    <text evidence="5">The sequence shown here is derived from an EMBL/GenBank/DDBJ whole genome shotgun (WGS) entry which is preliminary data.</text>
</comment>
<feature type="region of interest" description="Disordered" evidence="3">
    <location>
        <begin position="112"/>
        <end position="139"/>
    </location>
</feature>
<protein>
    <recommendedName>
        <fullName evidence="4">HMG box domain-containing protein</fullName>
    </recommendedName>
</protein>
<proteinExistence type="predicted"/>
<organism evidence="5 6">
    <name type="scientific">Aspergillus brasiliensis</name>
    <dbReference type="NCBI Taxonomy" id="319629"/>
    <lineage>
        <taxon>Eukaryota</taxon>
        <taxon>Fungi</taxon>
        <taxon>Dikarya</taxon>
        <taxon>Ascomycota</taxon>
        <taxon>Pezizomycotina</taxon>
        <taxon>Eurotiomycetes</taxon>
        <taxon>Eurotiomycetidae</taxon>
        <taxon>Eurotiales</taxon>
        <taxon>Aspergillaceae</taxon>
        <taxon>Aspergillus</taxon>
        <taxon>Aspergillus subgen. Circumdati</taxon>
    </lineage>
</organism>
<dbReference type="Pfam" id="PF00505">
    <property type="entry name" value="HMG_box"/>
    <property type="match status" value="1"/>
</dbReference>
<name>A0A9W5YJJ1_9EURO</name>
<evidence type="ECO:0000313" key="5">
    <source>
        <dbReference type="EMBL" id="GKZ19060.1"/>
    </source>
</evidence>
<dbReference type="EMBL" id="BROQ01000016">
    <property type="protein sequence ID" value="GKZ19060.1"/>
    <property type="molecule type" value="Genomic_DNA"/>
</dbReference>
<accession>A0A9W5YJJ1</accession>
<dbReference type="GO" id="GO:0005634">
    <property type="term" value="C:nucleus"/>
    <property type="evidence" value="ECO:0007669"/>
    <property type="project" value="UniProtKB-UniRule"/>
</dbReference>
<feature type="DNA-binding region" description="HMG box" evidence="2">
    <location>
        <begin position="136"/>
        <end position="205"/>
    </location>
</feature>
<evidence type="ECO:0000313" key="6">
    <source>
        <dbReference type="Proteomes" id="UP001143548"/>
    </source>
</evidence>
<sequence length="333" mass="35986">MARRGRSSPERAPLAAPAPALVAPISRATVAIHTITSGIRTVTAAPQQAPLIHSQVVSSLVQLSAAVSELTKAYLNHADTVLGRTPTALDISSITGITSSLYESGLLGARATSPGAKSEAGEKKKRKRAPPDPNAPKRALTPFFLYMQHNRSRIAEELGPNAKPKEVSDEGTRRWAEMPEVQKEVWKKLYADNLAVYKEKVKAYKAGLPYSDDAKAASQLHQGIEGAEATEASEDEEQESEEESEEESSPEPVKEPTPPRSTKRRRSEGKPAAKEAATPSDKKKESPEKKKRGAAARKEKEQEETPASARKAAGAENKRATKKKRKSEAGAEE</sequence>
<dbReference type="PANTHER" id="PTHR48112:SF5">
    <property type="entry name" value="BOX PROTEIN, PUTATIVE (AFU_ORTHOLOGUE AFUA_1G04550)-RELATED"/>
    <property type="match status" value="1"/>
</dbReference>
<evidence type="ECO:0000256" key="2">
    <source>
        <dbReference type="PROSITE-ProRule" id="PRU00267"/>
    </source>
</evidence>
<dbReference type="Gene3D" id="1.10.30.10">
    <property type="entry name" value="High mobility group box domain"/>
    <property type="match status" value="1"/>
</dbReference>
<dbReference type="SMART" id="SM00398">
    <property type="entry name" value="HMG"/>
    <property type="match status" value="1"/>
</dbReference>
<dbReference type="InterPro" id="IPR009071">
    <property type="entry name" value="HMG_box_dom"/>
</dbReference>
<dbReference type="PROSITE" id="PS50118">
    <property type="entry name" value="HMG_BOX_2"/>
    <property type="match status" value="1"/>
</dbReference>
<dbReference type="GO" id="GO:0003677">
    <property type="term" value="F:DNA binding"/>
    <property type="evidence" value="ECO:0007669"/>
    <property type="project" value="UniProtKB-UniRule"/>
</dbReference>
<dbReference type="Proteomes" id="UP001143548">
    <property type="component" value="Unassembled WGS sequence"/>
</dbReference>
<dbReference type="InterPro" id="IPR050342">
    <property type="entry name" value="HMGB"/>
</dbReference>